<dbReference type="AlphaFoldDB" id="A0A2N3L7B4"/>
<feature type="transmembrane region" description="Helical" evidence="1">
    <location>
        <begin position="50"/>
        <end position="69"/>
    </location>
</feature>
<feature type="transmembrane region" description="Helical" evidence="1">
    <location>
        <begin position="12"/>
        <end position="30"/>
    </location>
</feature>
<comment type="caution">
    <text evidence="2">The sequence shown here is derived from an EMBL/GenBank/DDBJ whole genome shotgun (WGS) entry which is preliminary data.</text>
</comment>
<organism evidence="2 3">
    <name type="scientific">Thalassospira lohafexi</name>
    <dbReference type="NCBI Taxonomy" id="744227"/>
    <lineage>
        <taxon>Bacteria</taxon>
        <taxon>Pseudomonadati</taxon>
        <taxon>Pseudomonadota</taxon>
        <taxon>Alphaproteobacteria</taxon>
        <taxon>Rhodospirillales</taxon>
        <taxon>Thalassospiraceae</taxon>
        <taxon>Thalassospira</taxon>
    </lineage>
</organism>
<evidence type="ECO:0000313" key="3">
    <source>
        <dbReference type="Proteomes" id="UP000233332"/>
    </source>
</evidence>
<protein>
    <recommendedName>
        <fullName evidence="4">Transmembrane protein</fullName>
    </recommendedName>
</protein>
<keyword evidence="3" id="KW-1185">Reference proteome</keyword>
<evidence type="ECO:0000256" key="1">
    <source>
        <dbReference type="SAM" id="Phobius"/>
    </source>
</evidence>
<accession>A0A2N3L7B4</accession>
<reference evidence="2 3" key="1">
    <citation type="submission" date="2017-09" db="EMBL/GenBank/DDBJ databases">
        <title>Biodiversity and function of Thalassospira species in the particle-attached aromatic-hydrocarbon-degrading consortia from the surface seawater of the China South Sea.</title>
        <authorList>
            <person name="Dong C."/>
            <person name="Lai Q."/>
            <person name="Shao Z."/>
        </authorList>
    </citation>
    <scope>NUCLEOTIDE SEQUENCE [LARGE SCALE GENOMIC DNA]</scope>
    <source>
        <strain evidence="2 3">139Z-12</strain>
    </source>
</reference>
<dbReference type="RefSeq" id="WP_101301133.1">
    <property type="nucleotide sequence ID" value="NZ_NXGX01000003.1"/>
</dbReference>
<sequence>MSISTNTLLRTLHRIAGGAVFLLIATFWLATVLVELGGSHVQIVAVKTAVAWGVLLLVPTLAATGASGFRLARGHISGVLALKLRRMKFIAANGLLILVPSAVSLAILANRGDLDGLFVPLQAVELIAGGVNLVLIGLNIRDGLRMRRLAGRDTRYRAPLAR</sequence>
<feature type="transmembrane region" description="Helical" evidence="1">
    <location>
        <begin position="121"/>
        <end position="140"/>
    </location>
</feature>
<evidence type="ECO:0000313" key="2">
    <source>
        <dbReference type="EMBL" id="PKR58715.1"/>
    </source>
</evidence>
<name>A0A2N3L7B4_9PROT</name>
<keyword evidence="1" id="KW-0812">Transmembrane</keyword>
<keyword evidence="1" id="KW-0472">Membrane</keyword>
<gene>
    <name evidence="2" type="ORF">COO92_07570</name>
</gene>
<dbReference type="Proteomes" id="UP000233332">
    <property type="component" value="Unassembled WGS sequence"/>
</dbReference>
<feature type="transmembrane region" description="Helical" evidence="1">
    <location>
        <begin position="90"/>
        <end position="109"/>
    </location>
</feature>
<proteinExistence type="predicted"/>
<evidence type="ECO:0008006" key="4">
    <source>
        <dbReference type="Google" id="ProtNLM"/>
    </source>
</evidence>
<dbReference type="EMBL" id="NXGX01000003">
    <property type="protein sequence ID" value="PKR58715.1"/>
    <property type="molecule type" value="Genomic_DNA"/>
</dbReference>
<keyword evidence="1" id="KW-1133">Transmembrane helix</keyword>